<reference evidence="3 4" key="1">
    <citation type="journal article" date="2023" name="Microorganisms">
        <title>Thiorhodovibrio frisius and Trv. litoralis spp. nov., Two Novel Members from a Clade of Fastidious Purple Sulfur Bacteria That Exhibit Unique Red-Shifted Light-Harvesting Capabilities.</title>
        <authorList>
            <person name="Methner A."/>
            <person name="Kuzyk S.B."/>
            <person name="Petersen J."/>
            <person name="Bauer S."/>
            <person name="Brinkmann H."/>
            <person name="Sichau K."/>
            <person name="Wanner G."/>
            <person name="Wolf J."/>
            <person name="Neumann-Schaal M."/>
            <person name="Henke P."/>
            <person name="Tank M."/>
            <person name="Sproer C."/>
            <person name="Bunk B."/>
            <person name="Overmann J."/>
        </authorList>
    </citation>
    <scope>NUCLEOTIDE SEQUENCE [LARGE SCALE GENOMIC DNA]</scope>
    <source>
        <strain evidence="3 4">DSM 6702</strain>
    </source>
</reference>
<keyword evidence="3" id="KW-0328">Glycosyltransferase</keyword>
<dbReference type="Pfam" id="PF00534">
    <property type="entry name" value="Glycos_transf_1"/>
    <property type="match status" value="1"/>
</dbReference>
<keyword evidence="3" id="KW-0808">Transferase</keyword>
<dbReference type="GO" id="GO:0043750">
    <property type="term" value="F:phosphatidylinositol alpha-mannosyltransferase activity"/>
    <property type="evidence" value="ECO:0007669"/>
    <property type="project" value="UniProtKB-EC"/>
</dbReference>
<evidence type="ECO:0000313" key="3">
    <source>
        <dbReference type="EMBL" id="WPL16557.1"/>
    </source>
</evidence>
<dbReference type="InterPro" id="IPR001296">
    <property type="entry name" value="Glyco_trans_1"/>
</dbReference>
<feature type="domain" description="Glycosyl transferase family 1" evidence="1">
    <location>
        <begin position="218"/>
        <end position="368"/>
    </location>
</feature>
<sequence length="410" mass="45322">MRYCDLTFAYTDTSGGIRTYIDHKRRFIAEHTTDEHVLIVPGERDLVQRDGRLTQVEIKSPVIPGAAPYRIFPGPGPVHQALVEQTPDLIELGSVFVAPWAAFRYRAECQESGRRCPVTAYFHTDIAHTYVGAPLRRWLAGELAGFSELLAHWGERVGDWAEEGAESAFGSVFRRCDLTLAATPAQAARLSRYGVRDTAIIPLGVDLNHYGPHRRDPAWRRALGVAEDEWLLLYCGRLDSEKAVKVLVDAFICLPESPRFHLALMGEGPLREQLEAEADARERLHVLPYERDPGRYAERLASADIYVTAGPYETFGLAVVEAEASGLPVVGVDAGALRERVQPAWGRLGPVGDARSMAKNILAVARERDRLGAVARDHVLEAGHDWSDSFSKLFGHSARLLKSEPRGTGA</sequence>
<dbReference type="EC" id="2.4.1.345" evidence="3"/>
<accession>A0ABZ0S8Y3</accession>
<feature type="domain" description="Glycosyltransferase subfamily 4-like N-terminal" evidence="2">
    <location>
        <begin position="15"/>
        <end position="208"/>
    </location>
</feature>
<dbReference type="PANTHER" id="PTHR45947:SF3">
    <property type="entry name" value="SULFOQUINOVOSYL TRANSFERASE SQD2"/>
    <property type="match status" value="1"/>
</dbReference>
<dbReference type="InterPro" id="IPR050194">
    <property type="entry name" value="Glycosyltransferase_grp1"/>
</dbReference>
<dbReference type="Proteomes" id="UP001432180">
    <property type="component" value="Chromosome"/>
</dbReference>
<proteinExistence type="predicted"/>
<name>A0ABZ0S8Y3_9GAMM</name>
<evidence type="ECO:0000259" key="2">
    <source>
        <dbReference type="Pfam" id="PF13439"/>
    </source>
</evidence>
<dbReference type="PANTHER" id="PTHR45947">
    <property type="entry name" value="SULFOQUINOVOSYL TRANSFERASE SQD2"/>
    <property type="match status" value="1"/>
</dbReference>
<gene>
    <name evidence="3" type="primary">pimC_1</name>
    <name evidence="3" type="ORF">Thiowin_01522</name>
</gene>
<dbReference type="InterPro" id="IPR028098">
    <property type="entry name" value="Glyco_trans_4-like_N"/>
</dbReference>
<protein>
    <submittedName>
        <fullName evidence="3">GDP-mannose-dependent alpha-(1-6)-phosphatidylinositol dimannoside mannosyltransferase</fullName>
        <ecNumber evidence="3">2.4.1.345</ecNumber>
    </submittedName>
</protein>
<dbReference type="EMBL" id="CP121472">
    <property type="protein sequence ID" value="WPL16557.1"/>
    <property type="molecule type" value="Genomic_DNA"/>
</dbReference>
<evidence type="ECO:0000313" key="4">
    <source>
        <dbReference type="Proteomes" id="UP001432180"/>
    </source>
</evidence>
<keyword evidence="4" id="KW-1185">Reference proteome</keyword>
<dbReference type="SUPFAM" id="SSF53756">
    <property type="entry name" value="UDP-Glycosyltransferase/glycogen phosphorylase"/>
    <property type="match status" value="1"/>
</dbReference>
<dbReference type="RefSeq" id="WP_328987109.1">
    <property type="nucleotide sequence ID" value="NZ_CP121472.1"/>
</dbReference>
<dbReference type="Pfam" id="PF13439">
    <property type="entry name" value="Glyco_transf_4"/>
    <property type="match status" value="1"/>
</dbReference>
<evidence type="ECO:0000259" key="1">
    <source>
        <dbReference type="Pfam" id="PF00534"/>
    </source>
</evidence>
<organism evidence="3 4">
    <name type="scientific">Thiorhodovibrio winogradskyi</name>
    <dbReference type="NCBI Taxonomy" id="77007"/>
    <lineage>
        <taxon>Bacteria</taxon>
        <taxon>Pseudomonadati</taxon>
        <taxon>Pseudomonadota</taxon>
        <taxon>Gammaproteobacteria</taxon>
        <taxon>Chromatiales</taxon>
        <taxon>Chromatiaceae</taxon>
        <taxon>Thiorhodovibrio</taxon>
    </lineage>
</organism>
<dbReference type="Gene3D" id="3.40.50.2000">
    <property type="entry name" value="Glycogen Phosphorylase B"/>
    <property type="match status" value="2"/>
</dbReference>